<feature type="region of interest" description="Disordered" evidence="1">
    <location>
        <begin position="91"/>
        <end position="126"/>
    </location>
</feature>
<organism evidence="2 3">
    <name type="scientific">Tanacetum coccineum</name>
    <dbReference type="NCBI Taxonomy" id="301880"/>
    <lineage>
        <taxon>Eukaryota</taxon>
        <taxon>Viridiplantae</taxon>
        <taxon>Streptophyta</taxon>
        <taxon>Embryophyta</taxon>
        <taxon>Tracheophyta</taxon>
        <taxon>Spermatophyta</taxon>
        <taxon>Magnoliopsida</taxon>
        <taxon>eudicotyledons</taxon>
        <taxon>Gunneridae</taxon>
        <taxon>Pentapetalae</taxon>
        <taxon>asterids</taxon>
        <taxon>campanulids</taxon>
        <taxon>Asterales</taxon>
        <taxon>Asteraceae</taxon>
        <taxon>Asteroideae</taxon>
        <taxon>Anthemideae</taxon>
        <taxon>Anthemidinae</taxon>
        <taxon>Tanacetum</taxon>
    </lineage>
</organism>
<reference evidence="2" key="2">
    <citation type="submission" date="2022-01" db="EMBL/GenBank/DDBJ databases">
        <authorList>
            <person name="Yamashiro T."/>
            <person name="Shiraishi A."/>
            <person name="Satake H."/>
            <person name="Nakayama K."/>
        </authorList>
    </citation>
    <scope>NUCLEOTIDE SEQUENCE</scope>
</reference>
<name>A0ABQ5GV40_9ASTR</name>
<protein>
    <recommendedName>
        <fullName evidence="4">Reverse transcriptase domain-containing protein</fullName>
    </recommendedName>
</protein>
<reference evidence="2" key="1">
    <citation type="journal article" date="2022" name="Int. J. Mol. Sci.">
        <title>Draft Genome of Tanacetum Coccineum: Genomic Comparison of Closely Related Tanacetum-Family Plants.</title>
        <authorList>
            <person name="Yamashiro T."/>
            <person name="Shiraishi A."/>
            <person name="Nakayama K."/>
            <person name="Satake H."/>
        </authorList>
    </citation>
    <scope>NUCLEOTIDE SEQUENCE</scope>
</reference>
<dbReference type="Proteomes" id="UP001151760">
    <property type="component" value="Unassembled WGS sequence"/>
</dbReference>
<comment type="caution">
    <text evidence="2">The sequence shown here is derived from an EMBL/GenBank/DDBJ whole genome shotgun (WGS) entry which is preliminary data.</text>
</comment>
<evidence type="ECO:0008006" key="4">
    <source>
        <dbReference type="Google" id="ProtNLM"/>
    </source>
</evidence>
<accession>A0ABQ5GV40</accession>
<sequence>MYIMTSRPRTRVSVQAPFGGVTDWYPEPGYKEPDSFDGHDSCLTHEAIPFGQPYHTHLNKAASLQIHYQSHASVHLVRLYVLESGTISSTFYPPTTSESSPDSSSKRSLDLSLPSTGPSRKRCRSPITLVPSSTHVSRSIAPDLADLPPRKRFRDSYSSEVNGEEHKEISIVDAETVADLGISEGVGAHTEDGIDLRVFEVDTSDIREDEEEFEAEAKEALAAYEATRAANALEAESQSQNGSDDDNGNGGNRNGGNGNSENGNPNENERSARPVAREYTYQDFMKCQPLNFKGMEGVVGLIRWFEKMETVFHISNYPEKYQVKYATCTLLIPT</sequence>
<evidence type="ECO:0000256" key="1">
    <source>
        <dbReference type="SAM" id="MobiDB-lite"/>
    </source>
</evidence>
<feature type="region of interest" description="Disordered" evidence="1">
    <location>
        <begin position="232"/>
        <end position="271"/>
    </location>
</feature>
<dbReference type="EMBL" id="BQNB010018853">
    <property type="protein sequence ID" value="GJT78975.1"/>
    <property type="molecule type" value="Genomic_DNA"/>
</dbReference>
<gene>
    <name evidence="2" type="ORF">Tco_1045700</name>
</gene>
<evidence type="ECO:0000313" key="3">
    <source>
        <dbReference type="Proteomes" id="UP001151760"/>
    </source>
</evidence>
<evidence type="ECO:0000313" key="2">
    <source>
        <dbReference type="EMBL" id="GJT78975.1"/>
    </source>
</evidence>
<proteinExistence type="predicted"/>
<keyword evidence="3" id="KW-1185">Reference proteome</keyword>
<feature type="compositionally biased region" description="Gly residues" evidence="1">
    <location>
        <begin position="248"/>
        <end position="258"/>
    </location>
</feature>
<feature type="compositionally biased region" description="Low complexity" evidence="1">
    <location>
        <begin position="93"/>
        <end position="103"/>
    </location>
</feature>